<dbReference type="InterPro" id="IPR018044">
    <property type="entry name" value="Peptidase_S11"/>
</dbReference>
<gene>
    <name evidence="11" type="ORF">ACH429_12975</name>
</gene>
<reference evidence="11 12" key="1">
    <citation type="submission" date="2024-10" db="EMBL/GenBank/DDBJ databases">
        <title>The Natural Products Discovery Center: Release of the First 8490 Sequenced Strains for Exploring Actinobacteria Biosynthetic Diversity.</title>
        <authorList>
            <person name="Kalkreuter E."/>
            <person name="Kautsar S.A."/>
            <person name="Yang D."/>
            <person name="Bader C.D."/>
            <person name="Teijaro C.N."/>
            <person name="Fluegel L."/>
            <person name="Davis C.M."/>
            <person name="Simpson J.R."/>
            <person name="Lauterbach L."/>
            <person name="Steele A.D."/>
            <person name="Gui C."/>
            <person name="Meng S."/>
            <person name="Li G."/>
            <person name="Viehrig K."/>
            <person name="Ye F."/>
            <person name="Su P."/>
            <person name="Kiefer A.F."/>
            <person name="Nichols A."/>
            <person name="Cepeda A.J."/>
            <person name="Yan W."/>
            <person name="Fan B."/>
            <person name="Jiang Y."/>
            <person name="Adhikari A."/>
            <person name="Zheng C.-J."/>
            <person name="Schuster L."/>
            <person name="Cowan T.M."/>
            <person name="Smanski M.J."/>
            <person name="Chevrette M.G."/>
            <person name="De Carvalho L.P.S."/>
            <person name="Shen B."/>
        </authorList>
    </citation>
    <scope>NUCLEOTIDE SEQUENCE [LARGE SCALE GENOMIC DNA]</scope>
    <source>
        <strain evidence="11 12">NPDC020327</strain>
    </source>
</reference>
<feature type="chain" id="PRO_5045499028" evidence="9">
    <location>
        <begin position="31"/>
        <end position="397"/>
    </location>
</feature>
<evidence type="ECO:0000256" key="5">
    <source>
        <dbReference type="ARBA" id="ARBA00022984"/>
    </source>
</evidence>
<dbReference type="Proteomes" id="UP001611548">
    <property type="component" value="Unassembled WGS sequence"/>
</dbReference>
<keyword evidence="11" id="KW-0121">Carboxypeptidase</keyword>
<dbReference type="PRINTS" id="PR00725">
    <property type="entry name" value="DADACBPTASE1"/>
</dbReference>
<accession>A0ABW7UUB2</accession>
<dbReference type="Gene3D" id="3.40.710.10">
    <property type="entry name" value="DD-peptidase/beta-lactamase superfamily"/>
    <property type="match status" value="1"/>
</dbReference>
<dbReference type="PANTHER" id="PTHR21581:SF33">
    <property type="entry name" value="D-ALANYL-D-ALANINE CARBOXYPEPTIDASE DACB"/>
    <property type="match status" value="1"/>
</dbReference>
<evidence type="ECO:0000256" key="4">
    <source>
        <dbReference type="ARBA" id="ARBA00022960"/>
    </source>
</evidence>
<keyword evidence="11" id="KW-0645">Protease</keyword>
<protein>
    <submittedName>
        <fullName evidence="11">D-alanyl-D-alanine carboxypeptidase family protein</fullName>
        <ecNumber evidence="11">3.4.-.-</ecNumber>
    </submittedName>
</protein>
<keyword evidence="12" id="KW-1185">Reference proteome</keyword>
<feature type="signal peptide" evidence="9">
    <location>
        <begin position="1"/>
        <end position="30"/>
    </location>
</feature>
<keyword evidence="6" id="KW-0961">Cell wall biogenesis/degradation</keyword>
<evidence type="ECO:0000256" key="8">
    <source>
        <dbReference type="SAM" id="Phobius"/>
    </source>
</evidence>
<feature type="transmembrane region" description="Helical" evidence="8">
    <location>
        <begin position="365"/>
        <end position="386"/>
    </location>
</feature>
<sequence length="397" mass="40903">MDTMSGRNTRIGAAAAAAAVCLAVAGPAAAPAYADGHGQHHAAPAPAAAGGPLLNRPGVQVLPRAGAPRLPENLSARSWMVTDARTGEVLAAKDAHWRLAPASTLKTLFAVTVLPRLPQSALHQVSAQDLAGMGEGSSKVGIQPGKRYAVSDLWHGVFLSSGNDAVRALAAMNGSMPLTVRQMQDKASDLGARDTHVVSADGYDAPGQVSSAYDLSLFALEGLSNPDFVRYSSTGRAMFPMGRKPNGEENGHFQIQNTNRLLVGAPGLPPYPGLIGVKNGYTSRAGNTLVAAARRDGRTLVTTVMNPGSGIPNAVYHEAAALLDWGFDSVGRVDPVAMVRTPRTAGGGYGHAHHGAPGFSQGVGALPWAAGSVGALALVGGVLGLWRRRRHARGGVL</sequence>
<dbReference type="EC" id="3.4.-.-" evidence="11"/>
<dbReference type="Pfam" id="PF00768">
    <property type="entry name" value="Peptidase_S11"/>
    <property type="match status" value="1"/>
</dbReference>
<evidence type="ECO:0000256" key="3">
    <source>
        <dbReference type="ARBA" id="ARBA00022801"/>
    </source>
</evidence>
<evidence type="ECO:0000256" key="1">
    <source>
        <dbReference type="ARBA" id="ARBA00007164"/>
    </source>
</evidence>
<organism evidence="11 12">
    <name type="scientific">Streptomyces pathocidini</name>
    <dbReference type="NCBI Taxonomy" id="1650571"/>
    <lineage>
        <taxon>Bacteria</taxon>
        <taxon>Bacillati</taxon>
        <taxon>Actinomycetota</taxon>
        <taxon>Actinomycetes</taxon>
        <taxon>Kitasatosporales</taxon>
        <taxon>Streptomycetaceae</taxon>
        <taxon>Streptomyces</taxon>
    </lineage>
</organism>
<keyword evidence="2 9" id="KW-0732">Signal</keyword>
<evidence type="ECO:0000313" key="11">
    <source>
        <dbReference type="EMBL" id="MFI1965007.1"/>
    </source>
</evidence>
<dbReference type="InterPro" id="IPR012338">
    <property type="entry name" value="Beta-lactam/transpept-like"/>
</dbReference>
<keyword evidence="8" id="KW-1133">Transmembrane helix</keyword>
<proteinExistence type="inferred from homology"/>
<dbReference type="EMBL" id="JBIRWE010000004">
    <property type="protein sequence ID" value="MFI1965007.1"/>
    <property type="molecule type" value="Genomic_DNA"/>
</dbReference>
<name>A0ABW7UUB2_9ACTN</name>
<keyword evidence="8" id="KW-0472">Membrane</keyword>
<keyword evidence="8" id="KW-0812">Transmembrane</keyword>
<comment type="similarity">
    <text evidence="1 7">Belongs to the peptidase S11 family.</text>
</comment>
<keyword evidence="5" id="KW-0573">Peptidoglycan synthesis</keyword>
<dbReference type="PANTHER" id="PTHR21581">
    <property type="entry name" value="D-ALANYL-D-ALANINE CARBOXYPEPTIDASE"/>
    <property type="match status" value="1"/>
</dbReference>
<dbReference type="RefSeq" id="WP_398718311.1">
    <property type="nucleotide sequence ID" value="NZ_JBIRWE010000004.1"/>
</dbReference>
<dbReference type="GO" id="GO:0004180">
    <property type="term" value="F:carboxypeptidase activity"/>
    <property type="evidence" value="ECO:0007669"/>
    <property type="project" value="UniProtKB-KW"/>
</dbReference>
<keyword evidence="3 11" id="KW-0378">Hydrolase</keyword>
<evidence type="ECO:0000256" key="7">
    <source>
        <dbReference type="RuleBase" id="RU004016"/>
    </source>
</evidence>
<keyword evidence="4" id="KW-0133">Cell shape</keyword>
<dbReference type="SUPFAM" id="SSF56601">
    <property type="entry name" value="beta-lactamase/transpeptidase-like"/>
    <property type="match status" value="1"/>
</dbReference>
<evidence type="ECO:0000256" key="6">
    <source>
        <dbReference type="ARBA" id="ARBA00023316"/>
    </source>
</evidence>
<evidence type="ECO:0000256" key="2">
    <source>
        <dbReference type="ARBA" id="ARBA00022729"/>
    </source>
</evidence>
<evidence type="ECO:0000313" key="12">
    <source>
        <dbReference type="Proteomes" id="UP001611548"/>
    </source>
</evidence>
<evidence type="ECO:0000259" key="10">
    <source>
        <dbReference type="Pfam" id="PF00768"/>
    </source>
</evidence>
<evidence type="ECO:0000256" key="9">
    <source>
        <dbReference type="SAM" id="SignalP"/>
    </source>
</evidence>
<comment type="caution">
    <text evidence="11">The sequence shown here is derived from an EMBL/GenBank/DDBJ whole genome shotgun (WGS) entry which is preliminary data.</text>
</comment>
<dbReference type="InterPro" id="IPR001967">
    <property type="entry name" value="Peptidase_S11_N"/>
</dbReference>
<feature type="domain" description="Peptidase S11 D-alanyl-D-alanine carboxypeptidase A N-terminal" evidence="10">
    <location>
        <begin position="72"/>
        <end position="306"/>
    </location>
</feature>